<name>A0A382TXH1_9ZZZZ</name>
<evidence type="ECO:0000313" key="1">
    <source>
        <dbReference type="EMBL" id="SVD26221.1"/>
    </source>
</evidence>
<organism evidence="1">
    <name type="scientific">marine metagenome</name>
    <dbReference type="NCBI Taxonomy" id="408172"/>
    <lineage>
        <taxon>unclassified sequences</taxon>
        <taxon>metagenomes</taxon>
        <taxon>ecological metagenomes</taxon>
    </lineage>
</organism>
<reference evidence="1" key="1">
    <citation type="submission" date="2018-05" db="EMBL/GenBank/DDBJ databases">
        <authorList>
            <person name="Lanie J.A."/>
            <person name="Ng W.-L."/>
            <person name="Kazmierczak K.M."/>
            <person name="Andrzejewski T.M."/>
            <person name="Davidsen T.M."/>
            <person name="Wayne K.J."/>
            <person name="Tettelin H."/>
            <person name="Glass J.I."/>
            <person name="Rusch D."/>
            <person name="Podicherti R."/>
            <person name="Tsui H.-C.T."/>
            <person name="Winkler M.E."/>
        </authorList>
    </citation>
    <scope>NUCLEOTIDE SEQUENCE</scope>
</reference>
<gene>
    <name evidence="1" type="ORF">METZ01_LOCUS379075</name>
</gene>
<dbReference type="EMBL" id="UINC01139591">
    <property type="protein sequence ID" value="SVD26221.1"/>
    <property type="molecule type" value="Genomic_DNA"/>
</dbReference>
<protein>
    <submittedName>
        <fullName evidence="1">Uncharacterized protein</fullName>
    </submittedName>
</protein>
<accession>A0A382TXH1</accession>
<dbReference type="AlphaFoldDB" id="A0A382TXH1"/>
<sequence>MIDYNSLDDATKERLRKQINDCAQSLGGKNYFLQLLEAIRAEHHHPLMAKDLSFRFNHGIVKWKKVIFKDKVQLLINLLKNSEINGNLMPRKGDKRYKTIMNLIRTLGPMKFNIQPKNSNDGDGYILHPIDIIDENTSQINFMFEVVFFLPLYIVKKVFIGPTKKKNNTR</sequence>
<proteinExistence type="predicted"/>